<evidence type="ECO:0000313" key="1">
    <source>
        <dbReference type="EMBL" id="KAK4790008.1"/>
    </source>
</evidence>
<name>A0AAN7R8P9_TRANT</name>
<dbReference type="EMBL" id="JAXQNO010000010">
    <property type="protein sequence ID" value="KAK4790008.1"/>
    <property type="molecule type" value="Genomic_DNA"/>
</dbReference>
<dbReference type="PANTHER" id="PTHR34130:SF3">
    <property type="entry name" value="DUF1645 FAMILY PROTEIN"/>
    <property type="match status" value="1"/>
</dbReference>
<sequence length="231" mass="25164">MEFKQEAHEREFAEFKDLCCVGGGGGGEAGEDEEETLSFCDLPIYGDEAAKYWDGYEKSEGSFSSLSSSSSSSSLSEDFFEFSSPRKALEPDNIIFCGKLIPYKKDPPSNHEKARTFNGVSAPVEKYVKSAGKVSRAKPPSLSSRWHLLVFGLAKFPGKVEMRDMKKRQNMRKGSSMAPYGSNKCSGTGREIIKGDQIKGKGIWALLRVIGCSGQSANSMVKASLGCVPNI</sequence>
<dbReference type="Proteomes" id="UP001346149">
    <property type="component" value="Unassembled WGS sequence"/>
</dbReference>
<reference evidence="1 2" key="1">
    <citation type="journal article" date="2023" name="Hortic Res">
        <title>Pangenome of water caltrop reveals structural variations and asymmetric subgenome divergence after allopolyploidization.</title>
        <authorList>
            <person name="Zhang X."/>
            <person name="Chen Y."/>
            <person name="Wang L."/>
            <person name="Yuan Y."/>
            <person name="Fang M."/>
            <person name="Shi L."/>
            <person name="Lu R."/>
            <person name="Comes H.P."/>
            <person name="Ma Y."/>
            <person name="Chen Y."/>
            <person name="Huang G."/>
            <person name="Zhou Y."/>
            <person name="Zheng Z."/>
            <person name="Qiu Y."/>
        </authorList>
    </citation>
    <scope>NUCLEOTIDE SEQUENCE [LARGE SCALE GENOMIC DNA]</scope>
    <source>
        <strain evidence="1">F231</strain>
    </source>
</reference>
<comment type="caution">
    <text evidence="1">The sequence shown here is derived from an EMBL/GenBank/DDBJ whole genome shotgun (WGS) entry which is preliminary data.</text>
</comment>
<organism evidence="1 2">
    <name type="scientific">Trapa natans</name>
    <name type="common">Water chestnut</name>
    <dbReference type="NCBI Taxonomy" id="22666"/>
    <lineage>
        <taxon>Eukaryota</taxon>
        <taxon>Viridiplantae</taxon>
        <taxon>Streptophyta</taxon>
        <taxon>Embryophyta</taxon>
        <taxon>Tracheophyta</taxon>
        <taxon>Spermatophyta</taxon>
        <taxon>Magnoliopsida</taxon>
        <taxon>eudicotyledons</taxon>
        <taxon>Gunneridae</taxon>
        <taxon>Pentapetalae</taxon>
        <taxon>rosids</taxon>
        <taxon>malvids</taxon>
        <taxon>Myrtales</taxon>
        <taxon>Lythraceae</taxon>
        <taxon>Trapa</taxon>
    </lineage>
</organism>
<gene>
    <name evidence="1" type="ORF">SAY86_017312</name>
</gene>
<evidence type="ECO:0000313" key="2">
    <source>
        <dbReference type="Proteomes" id="UP001346149"/>
    </source>
</evidence>
<keyword evidence="2" id="KW-1185">Reference proteome</keyword>
<accession>A0AAN7R8P9</accession>
<dbReference type="AlphaFoldDB" id="A0AAN7R8P9"/>
<protein>
    <submittedName>
        <fullName evidence="1">Uncharacterized protein</fullName>
    </submittedName>
</protein>
<proteinExistence type="predicted"/>
<dbReference type="PANTHER" id="PTHR34130">
    <property type="entry name" value="OS08G0243800 PROTEIN"/>
    <property type="match status" value="1"/>
</dbReference>